<dbReference type="InterPro" id="IPR043128">
    <property type="entry name" value="Rev_trsase/Diguanyl_cyclase"/>
</dbReference>
<dbReference type="InterPro" id="IPR041577">
    <property type="entry name" value="RT_RNaseH_2"/>
</dbReference>
<dbReference type="AlphaFoldDB" id="A0AAV3NL72"/>
<comment type="caution">
    <text evidence="3">The sequence shown here is derived from an EMBL/GenBank/DDBJ whole genome shotgun (WGS) entry which is preliminary data.</text>
</comment>
<dbReference type="PANTHER" id="PTHR48475:SF2">
    <property type="entry name" value="RIBONUCLEASE H"/>
    <property type="match status" value="1"/>
</dbReference>
<feature type="domain" description="Reverse transcriptase/retrotransposon-derived protein RNase H-like" evidence="2">
    <location>
        <begin position="127"/>
        <end position="223"/>
    </location>
</feature>
<protein>
    <recommendedName>
        <fullName evidence="2">Reverse transcriptase/retrotransposon-derived protein RNase H-like domain-containing protein</fullName>
    </recommendedName>
</protein>
<dbReference type="Proteomes" id="UP001454036">
    <property type="component" value="Unassembled WGS sequence"/>
</dbReference>
<dbReference type="PANTHER" id="PTHR48475">
    <property type="entry name" value="RIBONUCLEASE H"/>
    <property type="match status" value="1"/>
</dbReference>
<reference evidence="3 4" key="1">
    <citation type="submission" date="2024-01" db="EMBL/GenBank/DDBJ databases">
        <title>The complete chloroplast genome sequence of Lithospermum erythrorhizon: insights into the phylogenetic relationship among Boraginaceae species and the maternal lineages of purple gromwells.</title>
        <authorList>
            <person name="Okada T."/>
            <person name="Watanabe K."/>
        </authorList>
    </citation>
    <scope>NUCLEOTIDE SEQUENCE [LARGE SCALE GENOMIC DNA]</scope>
</reference>
<sequence>MDSVIPAGLAPLATITKIPFSDRLDNVALPAGFKLPQFNLFDGNGDPLKHLKGFIAHMTITSNNPDVYAKAFPNSLTGKALDWYMELPLKSIDLYMATSDIFIAKFGERNLPFFKNLRRSSKETFHWDDECAHAFEELKEYLGSPKLLSRPEPMEELQLYLAVLEGAISSVLVREAGGIQNPIYYVSHVRHGAEEHYPTIDKFAFAVLISARKLKIYFEAHPIKGDHGPTSKKDLGQSHPLRVTRNMGD</sequence>
<dbReference type="Gene3D" id="3.30.70.270">
    <property type="match status" value="1"/>
</dbReference>
<keyword evidence="4" id="KW-1185">Reference proteome</keyword>
<dbReference type="Pfam" id="PF17919">
    <property type="entry name" value="RT_RNaseH_2"/>
    <property type="match status" value="1"/>
</dbReference>
<evidence type="ECO:0000256" key="1">
    <source>
        <dbReference type="SAM" id="MobiDB-lite"/>
    </source>
</evidence>
<feature type="region of interest" description="Disordered" evidence="1">
    <location>
        <begin position="227"/>
        <end position="249"/>
    </location>
</feature>
<dbReference type="SUPFAM" id="SSF56672">
    <property type="entry name" value="DNA/RNA polymerases"/>
    <property type="match status" value="1"/>
</dbReference>
<evidence type="ECO:0000313" key="4">
    <source>
        <dbReference type="Proteomes" id="UP001454036"/>
    </source>
</evidence>
<evidence type="ECO:0000313" key="3">
    <source>
        <dbReference type="EMBL" id="GAA0139733.1"/>
    </source>
</evidence>
<name>A0AAV3NL72_LITER</name>
<organism evidence="3 4">
    <name type="scientific">Lithospermum erythrorhizon</name>
    <name type="common">Purple gromwell</name>
    <name type="synonym">Lithospermum officinale var. erythrorhizon</name>
    <dbReference type="NCBI Taxonomy" id="34254"/>
    <lineage>
        <taxon>Eukaryota</taxon>
        <taxon>Viridiplantae</taxon>
        <taxon>Streptophyta</taxon>
        <taxon>Embryophyta</taxon>
        <taxon>Tracheophyta</taxon>
        <taxon>Spermatophyta</taxon>
        <taxon>Magnoliopsida</taxon>
        <taxon>eudicotyledons</taxon>
        <taxon>Gunneridae</taxon>
        <taxon>Pentapetalae</taxon>
        <taxon>asterids</taxon>
        <taxon>lamiids</taxon>
        <taxon>Boraginales</taxon>
        <taxon>Boraginaceae</taxon>
        <taxon>Boraginoideae</taxon>
        <taxon>Lithospermeae</taxon>
        <taxon>Lithospermum</taxon>
    </lineage>
</organism>
<gene>
    <name evidence="3" type="ORF">LIER_01220</name>
</gene>
<accession>A0AAV3NL72</accession>
<proteinExistence type="predicted"/>
<dbReference type="EMBL" id="BAABME010000115">
    <property type="protein sequence ID" value="GAA0139733.1"/>
    <property type="molecule type" value="Genomic_DNA"/>
</dbReference>
<dbReference type="InterPro" id="IPR043502">
    <property type="entry name" value="DNA/RNA_pol_sf"/>
</dbReference>
<feature type="compositionally biased region" description="Basic and acidic residues" evidence="1">
    <location>
        <begin position="227"/>
        <end position="236"/>
    </location>
</feature>
<evidence type="ECO:0000259" key="2">
    <source>
        <dbReference type="Pfam" id="PF17919"/>
    </source>
</evidence>